<organism evidence="2 3">
    <name type="scientific">Flavilitoribacter nigricans (strain ATCC 23147 / DSM 23189 / NBRC 102662 / NCIMB 1420 / SS-2)</name>
    <name type="common">Lewinella nigricans</name>
    <dbReference type="NCBI Taxonomy" id="1122177"/>
    <lineage>
        <taxon>Bacteria</taxon>
        <taxon>Pseudomonadati</taxon>
        <taxon>Bacteroidota</taxon>
        <taxon>Saprospiria</taxon>
        <taxon>Saprospirales</taxon>
        <taxon>Lewinellaceae</taxon>
        <taxon>Flavilitoribacter</taxon>
    </lineage>
</organism>
<evidence type="ECO:0000313" key="3">
    <source>
        <dbReference type="Proteomes" id="UP000223913"/>
    </source>
</evidence>
<dbReference type="Proteomes" id="UP000223913">
    <property type="component" value="Unassembled WGS sequence"/>
</dbReference>
<dbReference type="InterPro" id="IPR029063">
    <property type="entry name" value="SAM-dependent_MTases_sf"/>
</dbReference>
<gene>
    <name evidence="2" type="ORF">CRP01_19035</name>
</gene>
<name>A0A2D0N9Q6_FLAN2</name>
<reference evidence="2 3" key="1">
    <citation type="submission" date="2017-10" db="EMBL/GenBank/DDBJ databases">
        <title>The draft genome sequence of Lewinella nigricans NBRC 102662.</title>
        <authorList>
            <person name="Wang K."/>
        </authorList>
    </citation>
    <scope>NUCLEOTIDE SEQUENCE [LARGE SCALE GENOMIC DNA]</scope>
    <source>
        <strain evidence="2 3">NBRC 102662</strain>
    </source>
</reference>
<feature type="domain" description="Methyltransferase" evidence="1">
    <location>
        <begin position="53"/>
        <end position="149"/>
    </location>
</feature>
<dbReference type="PANTHER" id="PTHR43591">
    <property type="entry name" value="METHYLTRANSFERASE"/>
    <property type="match status" value="1"/>
</dbReference>
<keyword evidence="2" id="KW-0489">Methyltransferase</keyword>
<dbReference type="OrthoDB" id="9795634at2"/>
<evidence type="ECO:0000259" key="1">
    <source>
        <dbReference type="Pfam" id="PF13649"/>
    </source>
</evidence>
<keyword evidence="2" id="KW-0808">Transferase</keyword>
<accession>A0A2D0N9Q6</accession>
<comment type="caution">
    <text evidence="2">The sequence shown here is derived from an EMBL/GenBank/DDBJ whole genome shotgun (WGS) entry which is preliminary data.</text>
</comment>
<dbReference type="GO" id="GO:0032259">
    <property type="term" value="P:methylation"/>
    <property type="evidence" value="ECO:0007669"/>
    <property type="project" value="UniProtKB-KW"/>
</dbReference>
<protein>
    <submittedName>
        <fullName evidence="2">Methyltransferase type 11</fullName>
    </submittedName>
</protein>
<dbReference type="Pfam" id="PF13649">
    <property type="entry name" value="Methyltransf_25"/>
    <property type="match status" value="1"/>
</dbReference>
<sequence length="284" mass="31161">MNTELIQIRENQRNSWNSFSGGWEKWDDFTMRFLRQQGQAIIDELALKPTDKVLDIASGTGEPGLSIAAALSTSGSVIATDLSERMLQIAGAKAQARSLHNFRVEVADACNLPFADHTFDAISCRLGFMFFADMELAAREMLRVLKPGGILAATVWGEPSKNDWITSIIGTLKKYPLELPSPSPNGPGLFRCAAPGFLTSLFAALGATSGQEKDIEGIMSCESAGEYWEFMNDVVPPVVAALKTAEEDLRNNVKQEVFESFGQRINQAAPFSYSARLFTLRKPE</sequence>
<dbReference type="Gene3D" id="3.40.50.150">
    <property type="entry name" value="Vaccinia Virus protein VP39"/>
    <property type="match status" value="1"/>
</dbReference>
<dbReference type="EMBL" id="PDUD01000023">
    <property type="protein sequence ID" value="PHN05118.1"/>
    <property type="molecule type" value="Genomic_DNA"/>
</dbReference>
<evidence type="ECO:0000313" key="2">
    <source>
        <dbReference type="EMBL" id="PHN05118.1"/>
    </source>
</evidence>
<dbReference type="PANTHER" id="PTHR43591:SF24">
    <property type="entry name" value="2-METHOXY-6-POLYPRENYL-1,4-BENZOQUINOL METHYLASE, MITOCHONDRIAL"/>
    <property type="match status" value="1"/>
</dbReference>
<dbReference type="SUPFAM" id="SSF53335">
    <property type="entry name" value="S-adenosyl-L-methionine-dependent methyltransferases"/>
    <property type="match status" value="1"/>
</dbReference>
<dbReference type="InterPro" id="IPR041698">
    <property type="entry name" value="Methyltransf_25"/>
</dbReference>
<dbReference type="RefSeq" id="WP_099151665.1">
    <property type="nucleotide sequence ID" value="NZ_PDUD01000023.1"/>
</dbReference>
<dbReference type="AlphaFoldDB" id="A0A2D0N9Q6"/>
<dbReference type="CDD" id="cd02440">
    <property type="entry name" value="AdoMet_MTases"/>
    <property type="match status" value="1"/>
</dbReference>
<dbReference type="GO" id="GO:0008168">
    <property type="term" value="F:methyltransferase activity"/>
    <property type="evidence" value="ECO:0007669"/>
    <property type="project" value="UniProtKB-KW"/>
</dbReference>
<keyword evidence="3" id="KW-1185">Reference proteome</keyword>
<proteinExistence type="predicted"/>